<evidence type="ECO:0000313" key="2">
    <source>
        <dbReference type="Proteomes" id="UP001163223"/>
    </source>
</evidence>
<organism evidence="1 2">
    <name type="scientific">Antarcticirhabdus aurantiaca</name>
    <dbReference type="NCBI Taxonomy" id="2606717"/>
    <lineage>
        <taxon>Bacteria</taxon>
        <taxon>Pseudomonadati</taxon>
        <taxon>Pseudomonadota</taxon>
        <taxon>Alphaproteobacteria</taxon>
        <taxon>Hyphomicrobiales</taxon>
        <taxon>Aurantimonadaceae</taxon>
        <taxon>Antarcticirhabdus</taxon>
    </lineage>
</organism>
<proteinExistence type="predicted"/>
<name>A0ACD4NQT4_9HYPH</name>
<evidence type="ECO:0000313" key="1">
    <source>
        <dbReference type="EMBL" id="WAJ29256.1"/>
    </source>
</evidence>
<dbReference type="EMBL" id="CP113520">
    <property type="protein sequence ID" value="WAJ29256.1"/>
    <property type="molecule type" value="Genomic_DNA"/>
</dbReference>
<keyword evidence="2" id="KW-1185">Reference proteome</keyword>
<gene>
    <name evidence="1" type="ORF">OXU80_03185</name>
</gene>
<dbReference type="Proteomes" id="UP001163223">
    <property type="component" value="Chromosome"/>
</dbReference>
<reference evidence="1" key="1">
    <citation type="submission" date="2022-11" db="EMBL/GenBank/DDBJ databases">
        <title>beta-Carotene-producing bacterium, Jeongeuplla avenae sp. nov., alleviates the salt stress of Arabidopsis seedlings.</title>
        <authorList>
            <person name="Jiang L."/>
            <person name="Lee J."/>
        </authorList>
    </citation>
    <scope>NUCLEOTIDE SEQUENCE</scope>
    <source>
        <strain evidence="1">DY_R2A_6</strain>
    </source>
</reference>
<sequence length="54" mass="5491">MSDVSPADAQNTHQGRPTGIERGAPPRPKTDEAAADADLADKASVPKGGVGYES</sequence>
<protein>
    <submittedName>
        <fullName evidence="1">Uncharacterized protein</fullName>
    </submittedName>
</protein>
<accession>A0ACD4NQT4</accession>